<dbReference type="PANTHER" id="PTHR12874">
    <property type="entry name" value="F-BOX ONLY PROTEIN 48-RELATED"/>
    <property type="match status" value="1"/>
</dbReference>
<evidence type="ECO:0000313" key="10">
    <source>
        <dbReference type="Proteomes" id="UP000076154"/>
    </source>
</evidence>
<dbReference type="InterPro" id="IPR001810">
    <property type="entry name" value="F-box_dom"/>
</dbReference>
<evidence type="ECO:0000313" key="9">
    <source>
        <dbReference type="EMBL" id="RDB20829.1"/>
    </source>
</evidence>
<dbReference type="GO" id="GO:0016567">
    <property type="term" value="P:protein ubiquitination"/>
    <property type="evidence" value="ECO:0007669"/>
    <property type="project" value="UniProtKB-UniPathway"/>
</dbReference>
<dbReference type="InterPro" id="IPR045464">
    <property type="entry name" value="Hrt3/FBXO9_C"/>
</dbReference>
<dbReference type="UniPathway" id="UPA00143"/>
<evidence type="ECO:0000256" key="5">
    <source>
        <dbReference type="ARBA" id="ARBA00022786"/>
    </source>
</evidence>
<dbReference type="EMBL" id="LUEZ02000056">
    <property type="protein sequence ID" value="RDB20829.1"/>
    <property type="molecule type" value="Genomic_DNA"/>
</dbReference>
<evidence type="ECO:0000256" key="4">
    <source>
        <dbReference type="ARBA" id="ARBA00022490"/>
    </source>
</evidence>
<evidence type="ECO:0000256" key="6">
    <source>
        <dbReference type="ARBA" id="ARBA00022803"/>
    </source>
</evidence>
<dbReference type="FunCoup" id="A0A369JFA3">
    <property type="interactions" value="69"/>
</dbReference>
<dbReference type="GO" id="GO:0005737">
    <property type="term" value="C:cytoplasm"/>
    <property type="evidence" value="ECO:0007669"/>
    <property type="project" value="UniProtKB-SubCell"/>
</dbReference>
<protein>
    <recommendedName>
        <fullName evidence="3">F-box only protein 9</fullName>
    </recommendedName>
</protein>
<proteinExistence type="predicted"/>
<sequence>MQPAPAIPPPEDEPQELARFRQEWLAELRRKAGPSTVSGKTDELASTSDVRGPTSIPAKYPVIPSTLPQVHSGPSSQTIAGIPPAVAKLSASSIEHASVPLSKHLRSALDVYRRAVEHEQRSELDEALALYRQAFRMDAHIDRVYQREEMLSSIRAAQAEPLQKTKSFAREEAIADELTTKARSWVLKAPGTRETVTVTGTIASLLAGFPPNLSFEPEIEEEPVHLQKLPDELLVMILRKLDPTTIERFASVSRKARVVSLDSTLWRNFVQMTYKPPQVPNSESMSLVVERCLSNYRRVFVEHPRIRLDGVYIAICQYVRHGLSENHWVNISHLVTYHRYLRFFPNGQVLSLLVNEDYTHQQIIPLLKPTLRMKGFFIGNWHLSGKTVQLTNLLDASGRFPLPSSDAPVSPESNDGAPYAFAMTLSLLSRPTGRWNRLDIKSYNSVKLETGEVNPIQMKNEHEFWFSKVRSYALY</sequence>
<accession>A0A369JFA3</accession>
<keyword evidence="10" id="KW-1185">Reference proteome</keyword>
<gene>
    <name evidence="9" type="primary">FBXO9</name>
    <name evidence="9" type="ORF">Hypma_012010</name>
</gene>
<dbReference type="SUPFAM" id="SSF116846">
    <property type="entry name" value="MIT domain"/>
    <property type="match status" value="1"/>
</dbReference>
<name>A0A369JFA3_HYPMA</name>
<keyword evidence="4" id="KW-0963">Cytoplasm</keyword>
<dbReference type="STRING" id="39966.A0A369JFA3"/>
<reference evidence="9" key="1">
    <citation type="submission" date="2018-04" db="EMBL/GenBank/DDBJ databases">
        <title>Whole genome sequencing of Hypsizygus marmoreus.</title>
        <authorList>
            <person name="Choi I.-G."/>
            <person name="Min B."/>
            <person name="Kim J.-G."/>
            <person name="Kim S."/>
            <person name="Oh Y.-L."/>
            <person name="Kong W.-S."/>
            <person name="Park H."/>
            <person name="Jeong J."/>
            <person name="Song E.-S."/>
        </authorList>
    </citation>
    <scope>NUCLEOTIDE SEQUENCE [LARGE SCALE GENOMIC DNA]</scope>
    <source>
        <strain evidence="9">51987-8</strain>
    </source>
</reference>
<dbReference type="PANTHER" id="PTHR12874:SF9">
    <property type="entry name" value="F-BOX ONLY PROTEIN 48"/>
    <property type="match status" value="1"/>
</dbReference>
<dbReference type="Pfam" id="PF12937">
    <property type="entry name" value="F-box-like"/>
    <property type="match status" value="1"/>
</dbReference>
<keyword evidence="5" id="KW-0833">Ubl conjugation pathway</keyword>
<evidence type="ECO:0000259" key="8">
    <source>
        <dbReference type="PROSITE" id="PS50181"/>
    </source>
</evidence>
<dbReference type="PROSITE" id="PS50181">
    <property type="entry name" value="FBOX"/>
    <property type="match status" value="1"/>
</dbReference>
<dbReference type="AlphaFoldDB" id="A0A369JFA3"/>
<keyword evidence="6" id="KW-0802">TPR repeat</keyword>
<dbReference type="InterPro" id="IPR036181">
    <property type="entry name" value="MIT_dom_sf"/>
</dbReference>
<dbReference type="Proteomes" id="UP000076154">
    <property type="component" value="Unassembled WGS sequence"/>
</dbReference>
<evidence type="ECO:0000256" key="2">
    <source>
        <dbReference type="ARBA" id="ARBA00004906"/>
    </source>
</evidence>
<comment type="subcellular location">
    <subcellularLocation>
        <location evidence="1">Cytoplasm</location>
    </subcellularLocation>
</comment>
<organism evidence="9 10">
    <name type="scientific">Hypsizygus marmoreus</name>
    <name type="common">White beech mushroom</name>
    <name type="synonym">Agaricus marmoreus</name>
    <dbReference type="NCBI Taxonomy" id="39966"/>
    <lineage>
        <taxon>Eukaryota</taxon>
        <taxon>Fungi</taxon>
        <taxon>Dikarya</taxon>
        <taxon>Basidiomycota</taxon>
        <taxon>Agaricomycotina</taxon>
        <taxon>Agaricomycetes</taxon>
        <taxon>Agaricomycetidae</taxon>
        <taxon>Agaricales</taxon>
        <taxon>Tricholomatineae</taxon>
        <taxon>Lyophyllaceae</taxon>
        <taxon>Hypsizygus</taxon>
    </lineage>
</organism>
<feature type="region of interest" description="Disordered" evidence="7">
    <location>
        <begin position="30"/>
        <end position="57"/>
    </location>
</feature>
<evidence type="ECO:0000256" key="3">
    <source>
        <dbReference type="ARBA" id="ARBA00019775"/>
    </source>
</evidence>
<evidence type="ECO:0000256" key="1">
    <source>
        <dbReference type="ARBA" id="ARBA00004496"/>
    </source>
</evidence>
<dbReference type="InParanoid" id="A0A369JFA3"/>
<dbReference type="SMART" id="SM00256">
    <property type="entry name" value="FBOX"/>
    <property type="match status" value="1"/>
</dbReference>
<dbReference type="Pfam" id="PF19270">
    <property type="entry name" value="FBO_C"/>
    <property type="match status" value="1"/>
</dbReference>
<dbReference type="GO" id="GO:0019005">
    <property type="term" value="C:SCF ubiquitin ligase complex"/>
    <property type="evidence" value="ECO:0007669"/>
    <property type="project" value="TreeGrafter"/>
</dbReference>
<feature type="compositionally biased region" description="Polar residues" evidence="7">
    <location>
        <begin position="35"/>
        <end position="49"/>
    </location>
</feature>
<comment type="pathway">
    <text evidence="2">Protein modification; protein ubiquitination.</text>
</comment>
<evidence type="ECO:0000256" key="7">
    <source>
        <dbReference type="SAM" id="MobiDB-lite"/>
    </source>
</evidence>
<dbReference type="InterPro" id="IPR036047">
    <property type="entry name" value="F-box-like_dom_sf"/>
</dbReference>
<comment type="caution">
    <text evidence="9">The sequence shown here is derived from an EMBL/GenBank/DDBJ whole genome shotgun (WGS) entry which is preliminary data.</text>
</comment>
<dbReference type="SUPFAM" id="SSF81383">
    <property type="entry name" value="F-box domain"/>
    <property type="match status" value="1"/>
</dbReference>
<feature type="domain" description="F-box" evidence="8">
    <location>
        <begin position="223"/>
        <end position="269"/>
    </location>
</feature>
<dbReference type="GO" id="GO:0031146">
    <property type="term" value="P:SCF-dependent proteasomal ubiquitin-dependent protein catabolic process"/>
    <property type="evidence" value="ECO:0007669"/>
    <property type="project" value="TreeGrafter"/>
</dbReference>
<dbReference type="Gene3D" id="1.20.1280.50">
    <property type="match status" value="1"/>
</dbReference>
<dbReference type="OrthoDB" id="2117972at2759"/>